<comment type="caution">
    <text evidence="1">The sequence shown here is derived from an EMBL/GenBank/DDBJ whole genome shotgun (WGS) entry which is preliminary data.</text>
</comment>
<dbReference type="RefSeq" id="WP_266340442.1">
    <property type="nucleotide sequence ID" value="NZ_JAPKNK010000010.1"/>
</dbReference>
<protein>
    <submittedName>
        <fullName evidence="1">Baseplate J/gp47 family protein</fullName>
    </submittedName>
</protein>
<reference evidence="1" key="1">
    <citation type="submission" date="2022-11" db="EMBL/GenBank/DDBJ databases">
        <title>Biodiversity and phylogenetic relationships of bacteria.</title>
        <authorList>
            <person name="Machado R.A.R."/>
            <person name="Bhat A."/>
            <person name="Loulou A."/>
            <person name="Kallel S."/>
        </authorList>
    </citation>
    <scope>NUCLEOTIDE SEQUENCE</scope>
    <source>
        <strain evidence="1">K-TC2</strain>
    </source>
</reference>
<sequence length="285" mass="30084">MTTIDLAAFPPPEAIETLDFEAILAAVMADAQARFEAAGIAYDVGALETDPVKIVAEAASYRELLLRARVNDAIRANLLAFARGADLDHLAAFYDAARLPEEGDDRFRLRTQLIIQGRSTGGTEPRYRAVALGASLRVADAAVYRVGTSPLIQIAVIAADNNGVADAGLLALVAAAVNAPAVRMVNDTIEVVAAVTDTIDVSARIWLLPDASAALLEALVPALRAEWVAEGGLGFDLTREWLLARLMKTGVQRVEVTAPVANVIVPPGRAVALGAVNLTLMGRDR</sequence>
<proteinExistence type="predicted"/>
<dbReference type="AlphaFoldDB" id="A0A9X3E8K2"/>
<keyword evidence="2" id="KW-1185">Reference proteome</keyword>
<evidence type="ECO:0000313" key="2">
    <source>
        <dbReference type="Proteomes" id="UP001144805"/>
    </source>
</evidence>
<dbReference type="InterPro" id="IPR014507">
    <property type="entry name" value="Baseplate_assembly_J_pred"/>
</dbReference>
<organism evidence="1 2">
    <name type="scientific">Kaistia nematophila</name>
    <dbReference type="NCBI Taxonomy" id="2994654"/>
    <lineage>
        <taxon>Bacteria</taxon>
        <taxon>Pseudomonadati</taxon>
        <taxon>Pseudomonadota</taxon>
        <taxon>Alphaproteobacteria</taxon>
        <taxon>Hyphomicrobiales</taxon>
        <taxon>Kaistiaceae</taxon>
        <taxon>Kaistia</taxon>
    </lineage>
</organism>
<dbReference type="Proteomes" id="UP001144805">
    <property type="component" value="Unassembled WGS sequence"/>
</dbReference>
<dbReference type="PIRSF" id="PIRSF020481">
    <property type="entry name" value="BAP"/>
    <property type="match status" value="1"/>
</dbReference>
<evidence type="ECO:0000313" key="1">
    <source>
        <dbReference type="EMBL" id="MCX5571483.1"/>
    </source>
</evidence>
<dbReference type="EMBL" id="JAPKNK010000010">
    <property type="protein sequence ID" value="MCX5571483.1"/>
    <property type="molecule type" value="Genomic_DNA"/>
</dbReference>
<gene>
    <name evidence="1" type="ORF">OSH07_19950</name>
</gene>
<name>A0A9X3E8K2_9HYPH</name>
<accession>A0A9X3E8K2</accession>